<reference evidence="3 4" key="1">
    <citation type="journal article" date="2019" name="Int. J. Syst. Evol. Microbiol.">
        <title>The Global Catalogue of Microorganisms (GCM) 10K type strain sequencing project: providing services to taxonomists for standard genome sequencing and annotation.</title>
        <authorList>
            <consortium name="The Broad Institute Genomics Platform"/>
            <consortium name="The Broad Institute Genome Sequencing Center for Infectious Disease"/>
            <person name="Wu L."/>
            <person name="Ma J."/>
        </authorList>
    </citation>
    <scope>NUCLEOTIDE SEQUENCE [LARGE SCALE GENOMIC DNA]</scope>
    <source>
        <strain evidence="3 4">JCM 4565</strain>
    </source>
</reference>
<keyword evidence="2" id="KW-0732">Signal</keyword>
<dbReference type="RefSeq" id="WP_344117813.1">
    <property type="nucleotide sequence ID" value="NZ_BAAABW010000013.1"/>
</dbReference>
<comment type="caution">
    <text evidence="3">The sequence shown here is derived from an EMBL/GenBank/DDBJ whole genome shotgun (WGS) entry which is preliminary data.</text>
</comment>
<feature type="signal peptide" evidence="2">
    <location>
        <begin position="1"/>
        <end position="17"/>
    </location>
</feature>
<sequence>MKRTVTAAVMTVLLAVAGCSSEKSTHDNNARLPADESKAMMAVAVEYQQAMMDHDWTRSCQMETSQHRFGRTVQECVAAYSPHHSAAPSTGSPEPENTDTAPSDSAPSAGPVTAEPSLVDVPGNSEHQAGTGVMVMFTAVGPHTSTTYRYAVRLVKNGNSWQVDQRETVFDSDIAYGDPIRTALGKTK</sequence>
<evidence type="ECO:0000313" key="4">
    <source>
        <dbReference type="Proteomes" id="UP001500063"/>
    </source>
</evidence>
<feature type="chain" id="PRO_5046689668" description="Lipoprotein" evidence="2">
    <location>
        <begin position="18"/>
        <end position="188"/>
    </location>
</feature>
<evidence type="ECO:0000256" key="2">
    <source>
        <dbReference type="SAM" id="SignalP"/>
    </source>
</evidence>
<proteinExistence type="predicted"/>
<protein>
    <recommendedName>
        <fullName evidence="5">Lipoprotein</fullName>
    </recommendedName>
</protein>
<evidence type="ECO:0008006" key="5">
    <source>
        <dbReference type="Google" id="ProtNLM"/>
    </source>
</evidence>
<evidence type="ECO:0000313" key="3">
    <source>
        <dbReference type="EMBL" id="GAA0347231.1"/>
    </source>
</evidence>
<dbReference type="Proteomes" id="UP001500063">
    <property type="component" value="Unassembled WGS sequence"/>
</dbReference>
<organism evidence="3 4">
    <name type="scientific">Streptomyces blastmyceticus</name>
    <dbReference type="NCBI Taxonomy" id="68180"/>
    <lineage>
        <taxon>Bacteria</taxon>
        <taxon>Bacillati</taxon>
        <taxon>Actinomycetota</taxon>
        <taxon>Actinomycetes</taxon>
        <taxon>Kitasatosporales</taxon>
        <taxon>Streptomycetaceae</taxon>
        <taxon>Streptomyces</taxon>
    </lineage>
</organism>
<dbReference type="EMBL" id="BAAABW010000013">
    <property type="protein sequence ID" value="GAA0347231.1"/>
    <property type="molecule type" value="Genomic_DNA"/>
</dbReference>
<name>A0ABN0WUU6_9ACTN</name>
<keyword evidence="4" id="KW-1185">Reference proteome</keyword>
<dbReference type="PROSITE" id="PS51257">
    <property type="entry name" value="PROKAR_LIPOPROTEIN"/>
    <property type="match status" value="1"/>
</dbReference>
<accession>A0ABN0WUU6</accession>
<evidence type="ECO:0000256" key="1">
    <source>
        <dbReference type="SAM" id="MobiDB-lite"/>
    </source>
</evidence>
<feature type="region of interest" description="Disordered" evidence="1">
    <location>
        <begin position="82"/>
        <end position="126"/>
    </location>
</feature>
<gene>
    <name evidence="3" type="ORF">GCM10010319_24750</name>
</gene>